<evidence type="ECO:0000313" key="3">
    <source>
        <dbReference type="EMBL" id="KAK1943015.1"/>
    </source>
</evidence>
<feature type="region of interest" description="Disordered" evidence="1">
    <location>
        <begin position="1"/>
        <end position="50"/>
    </location>
</feature>
<name>A0AAD9GQU6_9STRA</name>
<proteinExistence type="predicted"/>
<feature type="compositionally biased region" description="Acidic residues" evidence="1">
    <location>
        <begin position="35"/>
        <end position="44"/>
    </location>
</feature>
<dbReference type="EMBL" id="JASMQC010000008">
    <property type="protein sequence ID" value="KAK1943015.1"/>
    <property type="molecule type" value="Genomic_DNA"/>
</dbReference>
<protein>
    <submittedName>
        <fullName evidence="3">Uncharacterized protein</fullName>
    </submittedName>
</protein>
<keyword evidence="2" id="KW-0812">Transmembrane</keyword>
<organism evidence="3 4">
    <name type="scientific">Phytophthora citrophthora</name>
    <dbReference type="NCBI Taxonomy" id="4793"/>
    <lineage>
        <taxon>Eukaryota</taxon>
        <taxon>Sar</taxon>
        <taxon>Stramenopiles</taxon>
        <taxon>Oomycota</taxon>
        <taxon>Peronosporomycetes</taxon>
        <taxon>Peronosporales</taxon>
        <taxon>Peronosporaceae</taxon>
        <taxon>Phytophthora</taxon>
    </lineage>
</organism>
<sequence>MTSISAPSVELKELDTMQHEQFKSDTSIDDRQPEEAEEEEDEEEMKEKTQVLPKRRIFAKFRLLAFSESDDESDYVPSEEEDKSEEEDTNDEELFEEGTESEEQEEVYDDYRWWESIEDKRRWEKRYRLKDAAFRKKFGCGIDTSAHPETRRRVRKHKTRHRVYKYVVAGLVVAYLVQLAMVYSASEWAFSMVTWRPSITGNERVDDVSDTPADTGSSRHSDTAVKPHSPQHQIPEHVRTGLHLCSTLSRRVVKSEHDVTATQHALRACDIAVKFAPLKSREAVEAHVLRGDLRSLLSRFDGADEDYQVAMSLVMESESDDIVHPKLSQTLPQELELKVVSNRWTLLYKAKRFKDLRREAKTRARDVNGVDNDPVNAVKMLAEDWVSAFKKKKTVLDVLTLQRGYTLRRLKYEDEQTTSNEF</sequence>
<keyword evidence="4" id="KW-1185">Reference proteome</keyword>
<accession>A0AAD9GQU6</accession>
<dbReference type="AlphaFoldDB" id="A0AAD9GQU6"/>
<feature type="transmembrane region" description="Helical" evidence="2">
    <location>
        <begin position="163"/>
        <end position="183"/>
    </location>
</feature>
<gene>
    <name evidence="3" type="ORF">P3T76_005652</name>
</gene>
<feature type="compositionally biased region" description="Basic and acidic residues" evidence="1">
    <location>
        <begin position="10"/>
        <end position="34"/>
    </location>
</feature>
<keyword evidence="2" id="KW-1133">Transmembrane helix</keyword>
<feature type="region of interest" description="Disordered" evidence="1">
    <location>
        <begin position="69"/>
        <end position="106"/>
    </location>
</feature>
<evidence type="ECO:0000313" key="4">
    <source>
        <dbReference type="Proteomes" id="UP001259832"/>
    </source>
</evidence>
<comment type="caution">
    <text evidence="3">The sequence shown here is derived from an EMBL/GenBank/DDBJ whole genome shotgun (WGS) entry which is preliminary data.</text>
</comment>
<reference evidence="3" key="1">
    <citation type="submission" date="2023-08" db="EMBL/GenBank/DDBJ databases">
        <title>Reference Genome Resource for the Citrus Pathogen Phytophthora citrophthora.</title>
        <authorList>
            <person name="Moller H."/>
            <person name="Coetzee B."/>
            <person name="Rose L.J."/>
            <person name="Van Niekerk J.M."/>
        </authorList>
    </citation>
    <scope>NUCLEOTIDE SEQUENCE</scope>
    <source>
        <strain evidence="3">STE-U-9442</strain>
    </source>
</reference>
<evidence type="ECO:0000256" key="2">
    <source>
        <dbReference type="SAM" id="Phobius"/>
    </source>
</evidence>
<dbReference type="Proteomes" id="UP001259832">
    <property type="component" value="Unassembled WGS sequence"/>
</dbReference>
<feature type="region of interest" description="Disordered" evidence="1">
    <location>
        <begin position="203"/>
        <end position="233"/>
    </location>
</feature>
<evidence type="ECO:0000256" key="1">
    <source>
        <dbReference type="SAM" id="MobiDB-lite"/>
    </source>
</evidence>
<keyword evidence="2" id="KW-0472">Membrane</keyword>